<evidence type="ECO:0000256" key="6">
    <source>
        <dbReference type="ARBA" id="ARBA00022729"/>
    </source>
</evidence>
<feature type="chain" id="PRO_5043673138" description="rhamnogalacturonan endolyase" evidence="8">
    <location>
        <begin position="36"/>
        <end position="676"/>
    </location>
</feature>
<proteinExistence type="inferred from homology"/>
<protein>
    <recommendedName>
        <fullName evidence="4">rhamnogalacturonan endolyase</fullName>
        <ecNumber evidence="4">4.2.2.23</ecNumber>
    </recommendedName>
</protein>
<evidence type="ECO:0000256" key="4">
    <source>
        <dbReference type="ARBA" id="ARBA00012437"/>
    </source>
</evidence>
<dbReference type="EC" id="4.2.2.23" evidence="4"/>
<dbReference type="SUPFAM" id="SSF49452">
    <property type="entry name" value="Starch-binding domain-like"/>
    <property type="match status" value="1"/>
</dbReference>
<keyword evidence="6 8" id="KW-0732">Signal</keyword>
<dbReference type="InterPro" id="IPR029411">
    <property type="entry name" value="RG-lyase_III"/>
</dbReference>
<dbReference type="InterPro" id="IPR008979">
    <property type="entry name" value="Galactose-bd-like_sf"/>
</dbReference>
<dbReference type="Gene3D" id="2.60.40.1120">
    <property type="entry name" value="Carboxypeptidase-like, regulatory domain"/>
    <property type="match status" value="1"/>
</dbReference>
<dbReference type="InterPro" id="IPR010325">
    <property type="entry name" value="Rhamnogal_lyase"/>
</dbReference>
<keyword evidence="12" id="KW-1185">Reference proteome</keyword>
<dbReference type="SUPFAM" id="SSF49785">
    <property type="entry name" value="Galactose-binding domain-like"/>
    <property type="match status" value="1"/>
</dbReference>
<comment type="catalytic activity">
    <reaction evidence="1">
        <text>Endotype eliminative cleavage of L-alpha-rhamnopyranosyl-(1-&gt;4)-alpha-D-galactopyranosyluronic acid bonds of rhamnogalacturonan I domains in ramified hairy regions of pectin leaving L-rhamnopyranose at the reducing end and 4-deoxy-4,5-unsaturated D-galactopyranosyluronic acid at the non-reducing end.</text>
        <dbReference type="EC" id="4.2.2.23"/>
    </reaction>
</comment>
<dbReference type="Gene3D" id="2.70.98.10">
    <property type="match status" value="1"/>
</dbReference>
<dbReference type="InterPro" id="IPR011013">
    <property type="entry name" value="Gal_mutarotase_sf_dom"/>
</dbReference>
<dbReference type="InterPro" id="IPR029413">
    <property type="entry name" value="RG-lyase_II"/>
</dbReference>
<gene>
    <name evidence="11" type="ORF">CEPIT_LOCUS34269</name>
</gene>
<feature type="signal peptide" evidence="8">
    <location>
        <begin position="1"/>
        <end position="35"/>
    </location>
</feature>
<sequence length="676" mass="77015">MANKMRSTTVPRWPSIVVVFYCLFLLITSSPQVHATRSTPGKYTQDLKASTSLRLDITNTHVVMDNGFIKVTLTNPTGEIAEIQYHNIRNVLEYGYKETNRGYWDIVWNWPGGEANFDMLPATEFKVITSDENQIEVSFIKYYDSRDSSSIPLNIDKRYVMLPGESGFYTYAIFEHLKGWPDVDIGEARVAIKLQRRLFNYMAISDDIQRKMPSDDDRSTGQTLDYKEAVILTNPSNPNMKGEVDDKYQYSQENKDNKVHGWICSKPHVGFWVITGNNEFRSGGPIKQDLTSHVGPTALSVFFSGHYFGYSYGVSLRNGEAWKKVFGPVLFYLNSNEGNDPKSLWADANRQMFVETKSWPYNFPKSEDYPSASQRGRVTGRLLIRDRYLSTYRIPAKSAYVGLATPGLNEYWQQDVKGYQFWTQTDDNGYFEISAVRSGTYNLYGWAPGTLGDYINNDDIIISPGEETSLGELEFDPPRNGPTIWEIGIPDRKGAEFFIPDPAPKHWNYALLNSTEKFRQYGLWDRYSDIYPSQDLTYTVGSSDYRKDWFFAHVNRRVGDDEYEPTTWKISFPLQNVDSTGTYTLKIALAATNLAIIEVLVNDPSQRPKFTTNGGGGRDNAIARHGIHGWYTVASYEFPGSELVNGDNAIYLRQARGGYRFNGVIYDYIRLEGPAS</sequence>
<dbReference type="Gene3D" id="2.60.120.260">
    <property type="entry name" value="Galactose-binding domain-like"/>
    <property type="match status" value="1"/>
</dbReference>
<dbReference type="PANTHER" id="PTHR32018:SF18">
    <property type="entry name" value="RHAMNOGALACTURONAN ENDOLYASE"/>
    <property type="match status" value="1"/>
</dbReference>
<dbReference type="InterPro" id="IPR013784">
    <property type="entry name" value="Carb-bd-like_fold"/>
</dbReference>
<evidence type="ECO:0000256" key="3">
    <source>
        <dbReference type="ARBA" id="ARBA00010418"/>
    </source>
</evidence>
<dbReference type="GO" id="GO:0030246">
    <property type="term" value="F:carbohydrate binding"/>
    <property type="evidence" value="ECO:0007669"/>
    <property type="project" value="InterPro"/>
</dbReference>
<evidence type="ECO:0000256" key="7">
    <source>
        <dbReference type="ARBA" id="ARBA00023239"/>
    </source>
</evidence>
<dbReference type="GO" id="GO:0005576">
    <property type="term" value="C:extracellular region"/>
    <property type="evidence" value="ECO:0007669"/>
    <property type="project" value="UniProtKB-SubCell"/>
</dbReference>
<dbReference type="GO" id="GO:0102210">
    <property type="term" value="F:rhamnogalacturonan endolyase activity"/>
    <property type="evidence" value="ECO:0007669"/>
    <property type="project" value="UniProtKB-EC"/>
</dbReference>
<evidence type="ECO:0000313" key="11">
    <source>
        <dbReference type="EMBL" id="CAH9135120.1"/>
    </source>
</evidence>
<feature type="domain" description="Rhamnogalacturonan lyase" evidence="9">
    <location>
        <begin position="483"/>
        <end position="671"/>
    </location>
</feature>
<evidence type="ECO:0000256" key="1">
    <source>
        <dbReference type="ARBA" id="ARBA00001324"/>
    </source>
</evidence>
<organism evidence="11 12">
    <name type="scientific">Cuscuta epithymum</name>
    <dbReference type="NCBI Taxonomy" id="186058"/>
    <lineage>
        <taxon>Eukaryota</taxon>
        <taxon>Viridiplantae</taxon>
        <taxon>Streptophyta</taxon>
        <taxon>Embryophyta</taxon>
        <taxon>Tracheophyta</taxon>
        <taxon>Spermatophyta</taxon>
        <taxon>Magnoliopsida</taxon>
        <taxon>eudicotyledons</taxon>
        <taxon>Gunneridae</taxon>
        <taxon>Pentapetalae</taxon>
        <taxon>asterids</taxon>
        <taxon>lamiids</taxon>
        <taxon>Solanales</taxon>
        <taxon>Convolvulaceae</taxon>
        <taxon>Cuscuteae</taxon>
        <taxon>Cuscuta</taxon>
        <taxon>Cuscuta subgen. Cuscuta</taxon>
    </lineage>
</organism>
<evidence type="ECO:0000256" key="8">
    <source>
        <dbReference type="SAM" id="SignalP"/>
    </source>
</evidence>
<evidence type="ECO:0000259" key="10">
    <source>
        <dbReference type="Pfam" id="PF14686"/>
    </source>
</evidence>
<dbReference type="CDD" id="cd10316">
    <property type="entry name" value="RGL4_M"/>
    <property type="match status" value="1"/>
</dbReference>
<dbReference type="CDD" id="cd10317">
    <property type="entry name" value="RGL4_C"/>
    <property type="match status" value="1"/>
</dbReference>
<dbReference type="EMBL" id="CAMAPF010000985">
    <property type="protein sequence ID" value="CAH9135120.1"/>
    <property type="molecule type" value="Genomic_DNA"/>
</dbReference>
<evidence type="ECO:0000259" key="9">
    <source>
        <dbReference type="Pfam" id="PF14683"/>
    </source>
</evidence>
<feature type="domain" description="Rhamnogalacturonan lyase" evidence="10">
    <location>
        <begin position="397"/>
        <end position="470"/>
    </location>
</feature>
<comment type="subcellular location">
    <subcellularLocation>
        <location evidence="2">Secreted</location>
    </subcellularLocation>
</comment>
<keyword evidence="5" id="KW-0964">Secreted</keyword>
<keyword evidence="7" id="KW-0456">Lyase</keyword>
<dbReference type="AlphaFoldDB" id="A0AAV0FHN1"/>
<evidence type="ECO:0000313" key="12">
    <source>
        <dbReference type="Proteomes" id="UP001152523"/>
    </source>
</evidence>
<dbReference type="InterPro" id="IPR014718">
    <property type="entry name" value="GH-type_carb-bd"/>
</dbReference>
<dbReference type="PANTHER" id="PTHR32018">
    <property type="entry name" value="RHAMNOGALACTURONATE LYASE FAMILY PROTEIN"/>
    <property type="match status" value="1"/>
</dbReference>
<comment type="caution">
    <text evidence="11">The sequence shown here is derived from an EMBL/GenBank/DDBJ whole genome shotgun (WGS) entry which is preliminary data.</text>
</comment>
<dbReference type="SUPFAM" id="SSF74650">
    <property type="entry name" value="Galactose mutarotase-like"/>
    <property type="match status" value="1"/>
</dbReference>
<name>A0AAV0FHN1_9ASTE</name>
<dbReference type="GO" id="GO:0005975">
    <property type="term" value="P:carbohydrate metabolic process"/>
    <property type="evidence" value="ECO:0007669"/>
    <property type="project" value="InterPro"/>
</dbReference>
<evidence type="ECO:0000256" key="2">
    <source>
        <dbReference type="ARBA" id="ARBA00004613"/>
    </source>
</evidence>
<dbReference type="CDD" id="cd10320">
    <property type="entry name" value="RGL4_N"/>
    <property type="match status" value="1"/>
</dbReference>
<dbReference type="Pfam" id="PF14683">
    <property type="entry name" value="CBM-like"/>
    <property type="match status" value="1"/>
</dbReference>
<dbReference type="InterPro" id="IPR051850">
    <property type="entry name" value="Polysacch_Lyase_4"/>
</dbReference>
<dbReference type="Proteomes" id="UP001152523">
    <property type="component" value="Unassembled WGS sequence"/>
</dbReference>
<dbReference type="Pfam" id="PF14686">
    <property type="entry name" value="fn3_3"/>
    <property type="match status" value="1"/>
</dbReference>
<evidence type="ECO:0000256" key="5">
    <source>
        <dbReference type="ARBA" id="ARBA00022525"/>
    </source>
</evidence>
<reference evidence="11" key="1">
    <citation type="submission" date="2022-07" db="EMBL/GenBank/DDBJ databases">
        <authorList>
            <person name="Macas J."/>
            <person name="Novak P."/>
            <person name="Neumann P."/>
        </authorList>
    </citation>
    <scope>NUCLEOTIDE SEQUENCE</scope>
</reference>
<comment type="similarity">
    <text evidence="3">Belongs to the polysaccharide lyase 4 family.</text>
</comment>
<accession>A0AAV0FHN1</accession>
<dbReference type="Pfam" id="PF06045">
    <property type="entry name" value="Rhamnogal_lyase"/>
    <property type="match status" value="1"/>
</dbReference>